<dbReference type="KEGG" id="agy:ATC03_00570"/>
<sequence>MSESARPTLSDVAARAGVSASTASLAFSGSGPVSDATKGRVLAAATELGYAGPDPRARSLRRGRSGIVGVVLEQRVRTAFLDPVKIQMLDGITEGIAPLGAGLLLLTDVGAIDLPVVDTTGGVVAAPALSVENAPVDAVVLIGCSPRLGQTVAALRRRGIPTVAIEGAAGSDIPEISIDNRDATRRGAQHLRDLGHADAAIVTLPLDPARTRGPLTAALEAGSTSDTASERLRGAREVFPDATGRSAAASSIEEGLEAGRVLLADPATRPTAIIAQSDLLAAGVLQAAEELGVAVPAEVSVLGFDGIRVDGLQHDLTTLVQPSVAKGRAAGEAVVRMLADDGGEPPASRCFTSVLHVGDTTAPPRAR</sequence>
<keyword evidence="2" id="KW-0238">DNA-binding</keyword>
<dbReference type="GO" id="GO:0003700">
    <property type="term" value="F:DNA-binding transcription factor activity"/>
    <property type="evidence" value="ECO:0007669"/>
    <property type="project" value="TreeGrafter"/>
</dbReference>
<dbReference type="CDD" id="cd01392">
    <property type="entry name" value="HTH_LacI"/>
    <property type="match status" value="1"/>
</dbReference>
<keyword evidence="3" id="KW-0804">Transcription</keyword>
<evidence type="ECO:0000256" key="3">
    <source>
        <dbReference type="ARBA" id="ARBA00023163"/>
    </source>
</evidence>
<proteinExistence type="predicted"/>
<dbReference type="STRING" id="453304.ATC03_00570"/>
<dbReference type="Proteomes" id="UP000078437">
    <property type="component" value="Chromosome"/>
</dbReference>
<dbReference type="SUPFAM" id="SSF47413">
    <property type="entry name" value="lambda repressor-like DNA-binding domains"/>
    <property type="match status" value="1"/>
</dbReference>
<dbReference type="InterPro" id="IPR028082">
    <property type="entry name" value="Peripla_BP_I"/>
</dbReference>
<dbReference type="EMBL" id="CP013979">
    <property type="protein sequence ID" value="ANJ25484.1"/>
    <property type="molecule type" value="Genomic_DNA"/>
</dbReference>
<dbReference type="PANTHER" id="PTHR30146:SF138">
    <property type="entry name" value="TRANSCRIPTIONAL REGULATORY PROTEIN"/>
    <property type="match status" value="1"/>
</dbReference>
<dbReference type="GO" id="GO:0000976">
    <property type="term" value="F:transcription cis-regulatory region binding"/>
    <property type="evidence" value="ECO:0007669"/>
    <property type="project" value="TreeGrafter"/>
</dbReference>
<keyword evidence="6" id="KW-1185">Reference proteome</keyword>
<dbReference type="Pfam" id="PF00356">
    <property type="entry name" value="LacI"/>
    <property type="match status" value="1"/>
</dbReference>
<dbReference type="RefSeq" id="WP_067871823.1">
    <property type="nucleotide sequence ID" value="NZ_CP013979.1"/>
</dbReference>
<dbReference type="InterPro" id="IPR010982">
    <property type="entry name" value="Lambda_DNA-bd_dom_sf"/>
</dbReference>
<dbReference type="InterPro" id="IPR000843">
    <property type="entry name" value="HTH_LacI"/>
</dbReference>
<protein>
    <submittedName>
        <fullName evidence="5">Transcriptional regulator</fullName>
    </submittedName>
</protein>
<dbReference type="Gene3D" id="3.40.50.2300">
    <property type="match status" value="2"/>
</dbReference>
<reference evidence="5 6" key="1">
    <citation type="journal article" date="2016" name="Int. J. Syst. Evol. Microbiol.">
        <title>Agromyces aureus sp. nov., isolated from the rhizosphere of Salix caprea L. grown in a heavy-metal-contaminated soil.</title>
        <authorList>
            <person name="Corretto E."/>
            <person name="Antonielli L."/>
            <person name="Sessitsch A."/>
            <person name="Compant S."/>
            <person name="Gorfer M."/>
            <person name="Kuffner M."/>
            <person name="Brader G."/>
        </authorList>
    </citation>
    <scope>NUCLEOTIDE SEQUENCE [LARGE SCALE GENOMIC DNA]</scope>
    <source>
        <strain evidence="5 6">AR33</strain>
    </source>
</reference>
<dbReference type="InterPro" id="IPR046335">
    <property type="entry name" value="LacI/GalR-like_sensor"/>
</dbReference>
<dbReference type="AlphaFoldDB" id="A0A191WBC1"/>
<dbReference type="PROSITE" id="PS50932">
    <property type="entry name" value="HTH_LACI_2"/>
    <property type="match status" value="1"/>
</dbReference>
<reference evidence="6" key="2">
    <citation type="submission" date="2016-01" db="EMBL/GenBank/DDBJ databases">
        <title>Complete genome sequence of Agromyces aureus AR33T and comparison with related organisms.</title>
        <authorList>
            <person name="Corretto E."/>
            <person name="Antonielli L."/>
            <person name="Sessitsch A."/>
            <person name="Brader G."/>
        </authorList>
    </citation>
    <scope>NUCLEOTIDE SEQUENCE [LARGE SCALE GENOMIC DNA]</scope>
    <source>
        <strain evidence="6">AR33</strain>
    </source>
</reference>
<dbReference type="SUPFAM" id="SSF53822">
    <property type="entry name" value="Periplasmic binding protein-like I"/>
    <property type="match status" value="1"/>
</dbReference>
<dbReference type="PANTHER" id="PTHR30146">
    <property type="entry name" value="LACI-RELATED TRANSCRIPTIONAL REPRESSOR"/>
    <property type="match status" value="1"/>
</dbReference>
<evidence type="ECO:0000256" key="2">
    <source>
        <dbReference type="ARBA" id="ARBA00023125"/>
    </source>
</evidence>
<keyword evidence="1" id="KW-0805">Transcription regulation</keyword>
<organism evidence="5 6">
    <name type="scientific">Agromyces aureus</name>
    <dbReference type="NCBI Taxonomy" id="453304"/>
    <lineage>
        <taxon>Bacteria</taxon>
        <taxon>Bacillati</taxon>
        <taxon>Actinomycetota</taxon>
        <taxon>Actinomycetes</taxon>
        <taxon>Micrococcales</taxon>
        <taxon>Microbacteriaceae</taxon>
        <taxon>Agromyces</taxon>
    </lineage>
</organism>
<accession>A0A191WBC1</accession>
<evidence type="ECO:0000313" key="6">
    <source>
        <dbReference type="Proteomes" id="UP000078437"/>
    </source>
</evidence>
<evidence type="ECO:0000313" key="5">
    <source>
        <dbReference type="EMBL" id="ANJ25484.1"/>
    </source>
</evidence>
<name>A0A191WBC1_9MICO</name>
<evidence type="ECO:0000259" key="4">
    <source>
        <dbReference type="PROSITE" id="PS50932"/>
    </source>
</evidence>
<dbReference type="CDD" id="cd06279">
    <property type="entry name" value="PBP1_LacI-like"/>
    <property type="match status" value="1"/>
</dbReference>
<evidence type="ECO:0000256" key="1">
    <source>
        <dbReference type="ARBA" id="ARBA00023015"/>
    </source>
</evidence>
<feature type="domain" description="HTH lacI-type" evidence="4">
    <location>
        <begin position="7"/>
        <end position="62"/>
    </location>
</feature>
<dbReference type="Gene3D" id="1.10.260.40">
    <property type="entry name" value="lambda repressor-like DNA-binding domains"/>
    <property type="match status" value="1"/>
</dbReference>
<dbReference type="Pfam" id="PF13377">
    <property type="entry name" value="Peripla_BP_3"/>
    <property type="match status" value="1"/>
</dbReference>
<gene>
    <name evidence="5" type="ORF">ATC03_00570</name>
</gene>
<dbReference type="SMART" id="SM00354">
    <property type="entry name" value="HTH_LACI"/>
    <property type="match status" value="1"/>
</dbReference>